<dbReference type="AlphaFoldDB" id="A0AB34G7J4"/>
<name>A0AB34G7J4_ESCRO</name>
<sequence length="88" mass="9409">MSCRFYQPPAKSTGRTLSTTPFVQLFILQGALGNASLESWVACQGDAASTLRTDSPKLCHPRTSRVRGDCNSVSIAHPSCCLLGSRGH</sequence>
<proteinExistence type="predicted"/>
<evidence type="ECO:0000313" key="1">
    <source>
        <dbReference type="EMBL" id="KAJ8775817.1"/>
    </source>
</evidence>
<accession>A0AB34G7J4</accession>
<evidence type="ECO:0000313" key="2">
    <source>
        <dbReference type="Proteomes" id="UP001159641"/>
    </source>
</evidence>
<protein>
    <submittedName>
        <fullName evidence="1">Uncharacterized protein</fullName>
    </submittedName>
</protein>
<organism evidence="1 2">
    <name type="scientific">Eschrichtius robustus</name>
    <name type="common">California gray whale</name>
    <name type="synonym">Eschrichtius gibbosus</name>
    <dbReference type="NCBI Taxonomy" id="9764"/>
    <lineage>
        <taxon>Eukaryota</taxon>
        <taxon>Metazoa</taxon>
        <taxon>Chordata</taxon>
        <taxon>Craniata</taxon>
        <taxon>Vertebrata</taxon>
        <taxon>Euteleostomi</taxon>
        <taxon>Mammalia</taxon>
        <taxon>Eutheria</taxon>
        <taxon>Laurasiatheria</taxon>
        <taxon>Artiodactyla</taxon>
        <taxon>Whippomorpha</taxon>
        <taxon>Cetacea</taxon>
        <taxon>Mysticeti</taxon>
        <taxon>Eschrichtiidae</taxon>
        <taxon>Eschrichtius</taxon>
    </lineage>
</organism>
<dbReference type="Proteomes" id="UP001159641">
    <property type="component" value="Unassembled WGS sequence"/>
</dbReference>
<gene>
    <name evidence="1" type="ORF">J1605_016044</name>
</gene>
<keyword evidence="2" id="KW-1185">Reference proteome</keyword>
<comment type="caution">
    <text evidence="1">The sequence shown here is derived from an EMBL/GenBank/DDBJ whole genome shotgun (WGS) entry which is preliminary data.</text>
</comment>
<dbReference type="EMBL" id="JAIQCJ010002567">
    <property type="protein sequence ID" value="KAJ8775817.1"/>
    <property type="molecule type" value="Genomic_DNA"/>
</dbReference>
<reference evidence="1 2" key="1">
    <citation type="submission" date="2022-11" db="EMBL/GenBank/DDBJ databases">
        <title>Whole genome sequence of Eschrichtius robustus ER-17-0199.</title>
        <authorList>
            <person name="Bruniche-Olsen A."/>
            <person name="Black A.N."/>
            <person name="Fields C.J."/>
            <person name="Walden K."/>
            <person name="Dewoody J.A."/>
        </authorList>
    </citation>
    <scope>NUCLEOTIDE SEQUENCE [LARGE SCALE GENOMIC DNA]</scope>
    <source>
        <strain evidence="1">ER-17-0199</strain>
        <tissue evidence="1">Blubber</tissue>
    </source>
</reference>